<organism evidence="3 4">
    <name type="scientific">Gracilariopsis chorda</name>
    <dbReference type="NCBI Taxonomy" id="448386"/>
    <lineage>
        <taxon>Eukaryota</taxon>
        <taxon>Rhodophyta</taxon>
        <taxon>Florideophyceae</taxon>
        <taxon>Rhodymeniophycidae</taxon>
        <taxon>Gracilariales</taxon>
        <taxon>Gracilariaceae</taxon>
        <taxon>Gracilariopsis</taxon>
    </lineage>
</organism>
<dbReference type="Pfam" id="PF00686">
    <property type="entry name" value="CBM_20"/>
    <property type="match status" value="1"/>
</dbReference>
<keyword evidence="3" id="KW-0418">Kinase</keyword>
<evidence type="ECO:0000259" key="2">
    <source>
        <dbReference type="PROSITE" id="PS51166"/>
    </source>
</evidence>
<proteinExistence type="predicted"/>
<protein>
    <submittedName>
        <fullName evidence="3">Phosphoglucan, water dikinase, chloroplastic</fullName>
    </submittedName>
</protein>
<name>A0A2V3J1U0_9FLOR</name>
<dbReference type="InterPro" id="IPR013783">
    <property type="entry name" value="Ig-like_fold"/>
</dbReference>
<keyword evidence="4" id="KW-1185">Reference proteome</keyword>
<evidence type="ECO:0000256" key="1">
    <source>
        <dbReference type="SAM" id="MobiDB-lite"/>
    </source>
</evidence>
<evidence type="ECO:0000313" key="3">
    <source>
        <dbReference type="EMBL" id="PXF48396.1"/>
    </source>
</evidence>
<dbReference type="AlphaFoldDB" id="A0A2V3J1U0"/>
<sequence length="358" mass="38754">MILGAVLRLFGVNPQAAPSEKAIPPLPVAPLHLCASPPRLAALPRSPQLPPRRNVEARTPRSAPPPLHQSPTARFPHGAQNDLHSITSALLRRHATEQTVVMTPDSPPISPPQQHPLVYVVGEGDPFDEQSAYVRVPHSSPSEWPHALALAAFDWRRPSTWLLRLDNVSEPKLARHLKAVATLTPPSSVVILVSLKPLAVDIASSTGFSSHQPDSKQPVFVLHRNQRGVHTADVLSTLVSPATSVSSASTLSDSACFVRFTLEKSSLPASVLHRLPRGSLRVVGEKRQLGVWQPSNALALIDAGDVFVAELLLSSAHAEYKYVFVGDDGVVEWEAGDNRCLPKPSDRFLSVEDAWTAQ</sequence>
<dbReference type="InterPro" id="IPR013784">
    <property type="entry name" value="Carb-bd-like_fold"/>
</dbReference>
<gene>
    <name evidence="3" type="ORF">BWQ96_01856</name>
</gene>
<dbReference type="SUPFAM" id="SSF49452">
    <property type="entry name" value="Starch-binding domain-like"/>
    <property type="match status" value="1"/>
</dbReference>
<dbReference type="PROSITE" id="PS51166">
    <property type="entry name" value="CBM20"/>
    <property type="match status" value="1"/>
</dbReference>
<dbReference type="Proteomes" id="UP000247409">
    <property type="component" value="Unassembled WGS sequence"/>
</dbReference>
<dbReference type="EMBL" id="NBIV01000014">
    <property type="protein sequence ID" value="PXF48396.1"/>
    <property type="molecule type" value="Genomic_DNA"/>
</dbReference>
<dbReference type="Gene3D" id="2.60.40.10">
    <property type="entry name" value="Immunoglobulins"/>
    <property type="match status" value="1"/>
</dbReference>
<dbReference type="OrthoDB" id="550577at2759"/>
<feature type="region of interest" description="Disordered" evidence="1">
    <location>
        <begin position="41"/>
        <end position="78"/>
    </location>
</feature>
<dbReference type="InterPro" id="IPR002044">
    <property type="entry name" value="CBM20"/>
</dbReference>
<keyword evidence="3" id="KW-0808">Transferase</keyword>
<feature type="domain" description="CBM20" evidence="2">
    <location>
        <begin position="250"/>
        <end position="357"/>
    </location>
</feature>
<accession>A0A2V3J1U0</accession>
<dbReference type="GO" id="GO:2001070">
    <property type="term" value="F:starch binding"/>
    <property type="evidence" value="ECO:0007669"/>
    <property type="project" value="InterPro"/>
</dbReference>
<evidence type="ECO:0000313" key="4">
    <source>
        <dbReference type="Proteomes" id="UP000247409"/>
    </source>
</evidence>
<comment type="caution">
    <text evidence="3">The sequence shown here is derived from an EMBL/GenBank/DDBJ whole genome shotgun (WGS) entry which is preliminary data.</text>
</comment>
<dbReference type="SMART" id="SM01065">
    <property type="entry name" value="CBM_2"/>
    <property type="match status" value="1"/>
</dbReference>
<dbReference type="GO" id="GO:0016301">
    <property type="term" value="F:kinase activity"/>
    <property type="evidence" value="ECO:0007669"/>
    <property type="project" value="UniProtKB-KW"/>
</dbReference>
<reference evidence="3 4" key="1">
    <citation type="journal article" date="2018" name="Mol. Biol. Evol.">
        <title>Analysis of the draft genome of the red seaweed Gracilariopsis chorda provides insights into genome size evolution in Rhodophyta.</title>
        <authorList>
            <person name="Lee J."/>
            <person name="Yang E.C."/>
            <person name="Graf L."/>
            <person name="Yang J.H."/>
            <person name="Qiu H."/>
            <person name="Zel Zion U."/>
            <person name="Chan C.X."/>
            <person name="Stephens T.G."/>
            <person name="Weber A.P.M."/>
            <person name="Boo G.H."/>
            <person name="Boo S.M."/>
            <person name="Kim K.M."/>
            <person name="Shin Y."/>
            <person name="Jung M."/>
            <person name="Lee S.J."/>
            <person name="Yim H.S."/>
            <person name="Lee J.H."/>
            <person name="Bhattacharya D."/>
            <person name="Yoon H.S."/>
        </authorList>
    </citation>
    <scope>NUCLEOTIDE SEQUENCE [LARGE SCALE GENOMIC DNA]</scope>
    <source>
        <strain evidence="3 4">SKKU-2015</strain>
        <tissue evidence="3">Whole body</tissue>
    </source>
</reference>